<dbReference type="Proteomes" id="UP000603904">
    <property type="component" value="Unassembled WGS sequence"/>
</dbReference>
<accession>A0ABQ4G0Q5</accession>
<name>A0ABQ4G0Q5_9ACTN</name>
<gene>
    <name evidence="1" type="ORF">Mco01_36510</name>
</gene>
<keyword evidence="2" id="KW-1185">Reference proteome</keyword>
<organism evidence="1 2">
    <name type="scientific">Microbispora corallina</name>
    <dbReference type="NCBI Taxonomy" id="83302"/>
    <lineage>
        <taxon>Bacteria</taxon>
        <taxon>Bacillati</taxon>
        <taxon>Actinomycetota</taxon>
        <taxon>Actinomycetes</taxon>
        <taxon>Streptosporangiales</taxon>
        <taxon>Streptosporangiaceae</taxon>
        <taxon>Microbispora</taxon>
    </lineage>
</organism>
<protein>
    <submittedName>
        <fullName evidence="1">Uncharacterized protein</fullName>
    </submittedName>
</protein>
<comment type="caution">
    <text evidence="1">The sequence shown here is derived from an EMBL/GenBank/DDBJ whole genome shotgun (WGS) entry which is preliminary data.</text>
</comment>
<proteinExistence type="predicted"/>
<evidence type="ECO:0000313" key="2">
    <source>
        <dbReference type="Proteomes" id="UP000603904"/>
    </source>
</evidence>
<dbReference type="RefSeq" id="WP_204058023.1">
    <property type="nucleotide sequence ID" value="NZ_BAAAGP010000009.1"/>
</dbReference>
<reference evidence="1 2" key="1">
    <citation type="submission" date="2021-01" db="EMBL/GenBank/DDBJ databases">
        <title>Whole genome shotgun sequence of Microbispora corallina NBRC 16416.</title>
        <authorList>
            <person name="Komaki H."/>
            <person name="Tamura T."/>
        </authorList>
    </citation>
    <scope>NUCLEOTIDE SEQUENCE [LARGE SCALE GENOMIC DNA]</scope>
    <source>
        <strain evidence="1 2">NBRC 16416</strain>
    </source>
</reference>
<sequence>MGYELRVERDAPLAYAELASVVSAQAGLELRGSHEAGEVVARHGDSVHHVATWSGRLVGTPGSDWQVAQLARLTDVIGARLIGEDGESYGIRNGVVEQINGSSSYEFGKLEEIIEAGPTEWSA</sequence>
<evidence type="ECO:0000313" key="1">
    <source>
        <dbReference type="EMBL" id="GIH40651.1"/>
    </source>
</evidence>
<dbReference type="EMBL" id="BOOC01000014">
    <property type="protein sequence ID" value="GIH40651.1"/>
    <property type="molecule type" value="Genomic_DNA"/>
</dbReference>